<reference evidence="1 2" key="1">
    <citation type="journal article" date="2021" name="BMC Genomics">
        <title>Telomere-to-telomere genome assembly of asparaginase-producing Trichoderma simmonsii.</title>
        <authorList>
            <person name="Chung D."/>
            <person name="Kwon Y.M."/>
            <person name="Yang Y."/>
        </authorList>
    </citation>
    <scope>NUCLEOTIDE SEQUENCE [LARGE SCALE GENOMIC DNA]</scope>
    <source>
        <strain evidence="1 2">GH-Sj1</strain>
    </source>
</reference>
<gene>
    <name evidence="1" type="ORF">H0G86_000657</name>
</gene>
<evidence type="ECO:0000313" key="2">
    <source>
        <dbReference type="Proteomes" id="UP000826661"/>
    </source>
</evidence>
<sequence length="105" mass="11645">MPQVRVSAVMIDSVEFDLSTLGRCCVYLCSDFYSSPSCHQISSSSLPSEMEAQQRPEDHIVNCLEGAPSHHQHLHCSPPHEQQSEHSNYEAVIPACNAHVNAQLE</sequence>
<dbReference type="AlphaFoldDB" id="A0A8G0PE60"/>
<protein>
    <submittedName>
        <fullName evidence="1">Uncharacterized protein</fullName>
    </submittedName>
</protein>
<name>A0A8G0PE60_9HYPO</name>
<dbReference type="EMBL" id="CP075864">
    <property type="protein sequence ID" value="QYS93273.1"/>
    <property type="molecule type" value="Genomic_DNA"/>
</dbReference>
<accession>A0A8G0PE60</accession>
<dbReference type="Proteomes" id="UP000826661">
    <property type="component" value="Chromosome I"/>
</dbReference>
<evidence type="ECO:0000313" key="1">
    <source>
        <dbReference type="EMBL" id="QYS93273.1"/>
    </source>
</evidence>
<proteinExistence type="predicted"/>
<keyword evidence="2" id="KW-1185">Reference proteome</keyword>
<organism evidence="1 2">
    <name type="scientific">Trichoderma simmonsii</name>
    <dbReference type="NCBI Taxonomy" id="1491479"/>
    <lineage>
        <taxon>Eukaryota</taxon>
        <taxon>Fungi</taxon>
        <taxon>Dikarya</taxon>
        <taxon>Ascomycota</taxon>
        <taxon>Pezizomycotina</taxon>
        <taxon>Sordariomycetes</taxon>
        <taxon>Hypocreomycetidae</taxon>
        <taxon>Hypocreales</taxon>
        <taxon>Hypocreaceae</taxon>
        <taxon>Trichoderma</taxon>
    </lineage>
</organism>